<reference evidence="2 3" key="1">
    <citation type="journal article" date="2013" name="Curr. Biol.">
        <title>Shared signatures of parasitism and phylogenomics unite Cryptomycota and microsporidia.</title>
        <authorList>
            <person name="James T.Y."/>
            <person name="Pelin A."/>
            <person name="Bonen L."/>
            <person name="Ahrendt S."/>
            <person name="Sain D."/>
            <person name="Corradi N."/>
            <person name="Stajich J.E."/>
        </authorList>
    </citation>
    <scope>NUCLEOTIDE SEQUENCE [LARGE SCALE GENOMIC DNA]</scope>
    <source>
        <strain evidence="2 3">CSF55</strain>
    </source>
</reference>
<dbReference type="EMBL" id="KE561047">
    <property type="protein sequence ID" value="EPZ33608.1"/>
    <property type="molecule type" value="Genomic_DNA"/>
</dbReference>
<sequence>MGAFLPSAVRFAFKDNHLNIYQYPFLKRVYEQHQKIDGIRILTAGKAKDNPFSALYKKVMNYQNPRKENIDSQILQLLKRQNAIDYKGHVLENHRNILRRTCLYSDRFVSVYDGKEVDSRIIPWYERKLIFSELKGGGLMITLDTNIIDKFCDNIFFKINVVTNKWPENYQCDYSVKLDCIKEFKAVYLVRFSVSLKELPSFLVQISQTIVDIKDYQFYHFHKKRFIPLPIFTSSVTFPILDKNYHAIEWKSITIELDHGFQTILDIISNKSFDFAKEEDKALHSENDLSRFIKNYCPGNLLNGEFQNCVLDKWIESLKPLPSDLLNIDADVQFNVEFRNKSKPKKLKVLHLINNDETPQPKIEQLEKRVPLETKSKKTKKTK</sequence>
<feature type="compositionally biased region" description="Basic and acidic residues" evidence="1">
    <location>
        <begin position="364"/>
        <end position="376"/>
    </location>
</feature>
<evidence type="ECO:0000313" key="3">
    <source>
        <dbReference type="Proteomes" id="UP000030755"/>
    </source>
</evidence>
<accession>A0A075ATP5</accession>
<protein>
    <submittedName>
        <fullName evidence="2">Uncharacterized protein</fullName>
    </submittedName>
</protein>
<keyword evidence="3" id="KW-1185">Reference proteome</keyword>
<feature type="region of interest" description="Disordered" evidence="1">
    <location>
        <begin position="360"/>
        <end position="383"/>
    </location>
</feature>
<name>A0A075ATP5_ROZAC</name>
<evidence type="ECO:0000256" key="1">
    <source>
        <dbReference type="SAM" id="MobiDB-lite"/>
    </source>
</evidence>
<dbReference type="HOGENOM" id="CLU_721903_0_0_1"/>
<gene>
    <name evidence="2" type="ORF">O9G_000383</name>
</gene>
<dbReference type="Proteomes" id="UP000030755">
    <property type="component" value="Unassembled WGS sequence"/>
</dbReference>
<dbReference type="AlphaFoldDB" id="A0A075ATP5"/>
<organism evidence="2 3">
    <name type="scientific">Rozella allomycis (strain CSF55)</name>
    <dbReference type="NCBI Taxonomy" id="988480"/>
    <lineage>
        <taxon>Eukaryota</taxon>
        <taxon>Fungi</taxon>
        <taxon>Fungi incertae sedis</taxon>
        <taxon>Cryptomycota</taxon>
        <taxon>Cryptomycota incertae sedis</taxon>
        <taxon>Rozella</taxon>
    </lineage>
</organism>
<evidence type="ECO:0000313" key="2">
    <source>
        <dbReference type="EMBL" id="EPZ33608.1"/>
    </source>
</evidence>
<proteinExistence type="predicted"/>